<reference evidence="2" key="1">
    <citation type="submission" date="2016-10" db="EMBL/GenBank/DDBJ databases">
        <authorList>
            <person name="Varghese N."/>
            <person name="Submissions S."/>
        </authorList>
    </citation>
    <scope>NUCLEOTIDE SEQUENCE [LARGE SCALE GENOMIC DNA]</scope>
    <source>
        <strain evidence="2">CGMCC 1.9150</strain>
    </source>
</reference>
<dbReference type="AlphaFoldDB" id="A0A1H7VC53"/>
<evidence type="ECO:0000313" key="1">
    <source>
        <dbReference type="EMBL" id="SEM06495.1"/>
    </source>
</evidence>
<dbReference type="OrthoDB" id="9821277at2"/>
<proteinExistence type="predicted"/>
<keyword evidence="2" id="KW-1185">Reference proteome</keyword>
<gene>
    <name evidence="1" type="ORF">SAMN04488129_12421</name>
</gene>
<dbReference type="RefSeq" id="WP_139195537.1">
    <property type="nucleotide sequence ID" value="NZ_FOBC01000024.1"/>
</dbReference>
<protein>
    <submittedName>
        <fullName evidence="1">Uncharacterized protein</fullName>
    </submittedName>
</protein>
<evidence type="ECO:0000313" key="2">
    <source>
        <dbReference type="Proteomes" id="UP000198807"/>
    </source>
</evidence>
<name>A0A1H7VC53_9GAMM</name>
<dbReference type="EMBL" id="FOBC01000024">
    <property type="protein sequence ID" value="SEM06495.1"/>
    <property type="molecule type" value="Genomic_DNA"/>
</dbReference>
<organism evidence="1 2">
    <name type="scientific">Halomonas daqiaonensis</name>
    <dbReference type="NCBI Taxonomy" id="650850"/>
    <lineage>
        <taxon>Bacteria</taxon>
        <taxon>Pseudomonadati</taxon>
        <taxon>Pseudomonadota</taxon>
        <taxon>Gammaproteobacteria</taxon>
        <taxon>Oceanospirillales</taxon>
        <taxon>Halomonadaceae</taxon>
        <taxon>Halomonas</taxon>
    </lineage>
</organism>
<dbReference type="Proteomes" id="UP000198807">
    <property type="component" value="Unassembled WGS sequence"/>
</dbReference>
<accession>A0A1H7VC53</accession>
<sequence>MDLISNMNIKALQLQKKLRDRKFAINGIAPGPSLEDIEDDIFNGVVNPKEYWRLDEPEILDRPMNLTEEMCWHWFASQVQEAYFRHLMIQYYSERKDMPEGGARIKHHIEISVEMAESLGWGFYHWACAEDFCGRRERAHAEKVKSGGNARSLKRNEEDVILIALVKAQLEHHPDAQRGWADTDHAARTLAKAIERIAEEQHFPVRQKGDKLMDEIYDLLEHTKDVKSVYDKFDRSKSRPRK</sequence>